<dbReference type="OrthoDB" id="1187707at2"/>
<evidence type="ECO:0000313" key="1">
    <source>
        <dbReference type="EMBL" id="OBB23050.1"/>
    </source>
</evidence>
<organism evidence="1 2">
    <name type="scientific">Mycolicibacterium peregrinum</name>
    <name type="common">Mycobacterium peregrinum</name>
    <dbReference type="NCBI Taxonomy" id="43304"/>
    <lineage>
        <taxon>Bacteria</taxon>
        <taxon>Bacillati</taxon>
        <taxon>Actinomycetota</taxon>
        <taxon>Actinomycetes</taxon>
        <taxon>Mycobacteriales</taxon>
        <taxon>Mycobacteriaceae</taxon>
        <taxon>Mycolicibacterium</taxon>
    </lineage>
</organism>
<accession>A0A1A0QLI4</accession>
<sequence length="154" mass="16618">MTLSMADVDQWQPDQIDEVASALADRARTGGQTAQELRGLHDMATWQGEAGDAAKHAIEKSATHLETSAQNDFLTSMATKKAAQDVSSVKNDLKAIVDYAAAQPAIPINLETNTVTKPDTTGWDDDDIKTLNDKIAELEDRIVAVLAAANENRQ</sequence>
<evidence type="ECO:0000313" key="2">
    <source>
        <dbReference type="Proteomes" id="UP000093902"/>
    </source>
</evidence>
<gene>
    <name evidence="1" type="ORF">A5792_31875</name>
</gene>
<protein>
    <submittedName>
        <fullName evidence="1">Uncharacterized protein</fullName>
    </submittedName>
</protein>
<dbReference type="AlphaFoldDB" id="A0A1A0QLI4"/>
<dbReference type="RefSeq" id="WP_064936760.1">
    <property type="nucleotide sequence ID" value="NZ_LZSO01000047.1"/>
</dbReference>
<reference evidence="2" key="1">
    <citation type="submission" date="2016-06" db="EMBL/GenBank/DDBJ databases">
        <authorList>
            <person name="Sutton G."/>
            <person name="Brinkac L."/>
            <person name="Sanka R."/>
            <person name="Adams M."/>
            <person name="Lau E."/>
            <person name="Mehaffy C."/>
            <person name="Tameris M."/>
            <person name="Hatherill M."/>
            <person name="Hanekom W."/>
            <person name="Mahomed H."/>
            <person name="Mcshane H."/>
        </authorList>
    </citation>
    <scope>NUCLEOTIDE SEQUENCE [LARGE SCALE GENOMIC DNA]</scope>
    <source>
        <strain evidence="2">852002-51209_SCH5440388</strain>
    </source>
</reference>
<proteinExistence type="predicted"/>
<name>A0A1A0QLI4_MYCPR</name>
<dbReference type="Proteomes" id="UP000093902">
    <property type="component" value="Unassembled WGS sequence"/>
</dbReference>
<dbReference type="EMBL" id="LZSO01000047">
    <property type="protein sequence ID" value="OBB23050.1"/>
    <property type="molecule type" value="Genomic_DNA"/>
</dbReference>
<comment type="caution">
    <text evidence="1">The sequence shown here is derived from an EMBL/GenBank/DDBJ whole genome shotgun (WGS) entry which is preliminary data.</text>
</comment>